<dbReference type="GO" id="GO:0005576">
    <property type="term" value="C:extracellular region"/>
    <property type="evidence" value="ECO:0007669"/>
    <property type="project" value="InterPro"/>
</dbReference>
<keyword evidence="4" id="KW-0677">Repeat</keyword>
<accession>A0A3P6SKF8</accession>
<sequence>MCDYDGNVKGCDNRMKMSCTNKTDGFYTIGCSSTFFSCVNGQIVSKSVGTCQDGLFYDSERNTCDHKFRVRACGGNPEMRREPVTRPPLVVATFLPNPSGQNRSIYTARIRGRGHHHRRSQPTTRCHGKPDGPHPVSSCSQQYITCANAMSQLAECPDFQVFSSVEHKCVPIETVRDCSESSHASAIDCSFKEDGYYGLGCKSSFVFCSGGKALAMECPNSLVFNERKGYCDYEESCAGVSSSGAATVVHTQPIGENSKSVSNSYCSFRKDGFYSEGCSRDFVSCDHGHATPMVS</sequence>
<keyword evidence="3" id="KW-0732">Signal</keyword>
<feature type="region of interest" description="Disordered" evidence="7">
    <location>
        <begin position="112"/>
        <end position="133"/>
    </location>
</feature>
<evidence type="ECO:0000313" key="10">
    <source>
        <dbReference type="Proteomes" id="UP000271889"/>
    </source>
</evidence>
<dbReference type="OrthoDB" id="5914859at2759"/>
<evidence type="ECO:0000256" key="6">
    <source>
        <dbReference type="ARBA" id="ARBA00023180"/>
    </source>
</evidence>
<feature type="domain" description="Chitin-binding type-2" evidence="8">
    <location>
        <begin position="123"/>
        <end position="180"/>
    </location>
</feature>
<dbReference type="PANTHER" id="PTHR23301:SF0">
    <property type="entry name" value="CHITIN-BINDING TYPE-2 DOMAIN-CONTAINING PROTEIN-RELATED"/>
    <property type="match status" value="1"/>
</dbReference>
<feature type="domain" description="Chitin-binding type-2" evidence="8">
    <location>
        <begin position="16"/>
        <end position="75"/>
    </location>
</feature>
<dbReference type="Pfam" id="PF01607">
    <property type="entry name" value="CBM_14"/>
    <property type="match status" value="3"/>
</dbReference>
<protein>
    <recommendedName>
        <fullName evidence="8">Chitin-binding type-2 domain-containing protein</fullName>
    </recommendedName>
</protein>
<evidence type="ECO:0000256" key="1">
    <source>
        <dbReference type="ARBA" id="ARBA00022473"/>
    </source>
</evidence>
<proteinExistence type="predicted"/>
<dbReference type="Gene3D" id="2.170.140.10">
    <property type="entry name" value="Chitin binding domain"/>
    <property type="match status" value="3"/>
</dbReference>
<keyword evidence="2" id="KW-0147">Chitin-binding</keyword>
<gene>
    <name evidence="9" type="ORF">CGOC_LOCUS3354</name>
</gene>
<organism evidence="9 10">
    <name type="scientific">Cylicostephanus goldi</name>
    <name type="common">Nematode worm</name>
    <dbReference type="NCBI Taxonomy" id="71465"/>
    <lineage>
        <taxon>Eukaryota</taxon>
        <taxon>Metazoa</taxon>
        <taxon>Ecdysozoa</taxon>
        <taxon>Nematoda</taxon>
        <taxon>Chromadorea</taxon>
        <taxon>Rhabditida</taxon>
        <taxon>Rhabditina</taxon>
        <taxon>Rhabditomorpha</taxon>
        <taxon>Strongyloidea</taxon>
        <taxon>Strongylidae</taxon>
        <taxon>Cylicostephanus</taxon>
    </lineage>
</organism>
<evidence type="ECO:0000256" key="5">
    <source>
        <dbReference type="ARBA" id="ARBA00023157"/>
    </source>
</evidence>
<feature type="domain" description="Chitin-binding type-2" evidence="8">
    <location>
        <begin position="186"/>
        <end position="239"/>
    </location>
</feature>
<keyword evidence="10" id="KW-1185">Reference proteome</keyword>
<evidence type="ECO:0000256" key="3">
    <source>
        <dbReference type="ARBA" id="ARBA00022729"/>
    </source>
</evidence>
<dbReference type="SMART" id="SM00494">
    <property type="entry name" value="ChtBD2"/>
    <property type="match status" value="3"/>
</dbReference>
<dbReference type="PROSITE" id="PS50940">
    <property type="entry name" value="CHIT_BIND_II"/>
    <property type="match status" value="3"/>
</dbReference>
<dbReference type="AlphaFoldDB" id="A0A3P6SKF8"/>
<dbReference type="EMBL" id="UYRV01008419">
    <property type="protein sequence ID" value="VDK55564.1"/>
    <property type="molecule type" value="Genomic_DNA"/>
</dbReference>
<evidence type="ECO:0000259" key="8">
    <source>
        <dbReference type="PROSITE" id="PS50940"/>
    </source>
</evidence>
<dbReference type="InterPro" id="IPR036508">
    <property type="entry name" value="Chitin-bd_dom_sf"/>
</dbReference>
<dbReference type="Proteomes" id="UP000271889">
    <property type="component" value="Unassembled WGS sequence"/>
</dbReference>
<name>A0A3P6SKF8_CYLGO</name>
<dbReference type="PANTHER" id="PTHR23301">
    <property type="entry name" value="CHITIN BINDING PERITROPHIN-A"/>
    <property type="match status" value="1"/>
</dbReference>
<evidence type="ECO:0000256" key="4">
    <source>
        <dbReference type="ARBA" id="ARBA00022737"/>
    </source>
</evidence>
<keyword evidence="1" id="KW-0217">Developmental protein</keyword>
<dbReference type="GO" id="GO:0008061">
    <property type="term" value="F:chitin binding"/>
    <property type="evidence" value="ECO:0007669"/>
    <property type="project" value="UniProtKB-KW"/>
</dbReference>
<evidence type="ECO:0000256" key="7">
    <source>
        <dbReference type="SAM" id="MobiDB-lite"/>
    </source>
</evidence>
<dbReference type="InterPro" id="IPR002557">
    <property type="entry name" value="Chitin-bd_dom"/>
</dbReference>
<evidence type="ECO:0000256" key="2">
    <source>
        <dbReference type="ARBA" id="ARBA00022669"/>
    </source>
</evidence>
<dbReference type="SUPFAM" id="SSF57625">
    <property type="entry name" value="Invertebrate chitin-binding proteins"/>
    <property type="match status" value="3"/>
</dbReference>
<keyword evidence="5" id="KW-1015">Disulfide bond</keyword>
<dbReference type="InterPro" id="IPR051940">
    <property type="entry name" value="Chitin_bind-dev_reg"/>
</dbReference>
<keyword evidence="6" id="KW-0325">Glycoprotein</keyword>
<evidence type="ECO:0000313" key="9">
    <source>
        <dbReference type="EMBL" id="VDK55564.1"/>
    </source>
</evidence>
<reference evidence="9 10" key="1">
    <citation type="submission" date="2018-11" db="EMBL/GenBank/DDBJ databases">
        <authorList>
            <consortium name="Pathogen Informatics"/>
        </authorList>
    </citation>
    <scope>NUCLEOTIDE SEQUENCE [LARGE SCALE GENOMIC DNA]</scope>
</reference>